<accession>A0A8H8NXU9</accession>
<gene>
    <name evidence="2" type="ORF">RhiXN_09293</name>
</gene>
<evidence type="ECO:0000313" key="2">
    <source>
        <dbReference type="EMBL" id="QRW20318.1"/>
    </source>
</evidence>
<sequence>MAQTHSKNKRSIARKAPKQILPKRDYSETSPFPEYIERKDGLYRCLLCKDHTLERYMWLGRCGMGQHQKRGTRHKQLVREWKAARSGSKSAIKGKTGSKLSNLDAIDTSGATEEQAEFEDSAHIEDLESSPVPTMEESRTPALYYPTISWDEPLQQGVRVSFDDLDDVSHKSESPVPQTPLSGIDKESFKHDDKPSQTSVPVCEYGPIKTNGYYTCIWCQLPYMPQRKYRRCKRAVVIQHKESPELVRENSSLPDHTSLEYPDIDGPEPEPFKLRYVFKSAQPFSLH</sequence>
<feature type="region of interest" description="Disordered" evidence="1">
    <location>
        <begin position="166"/>
        <end position="198"/>
    </location>
</feature>
<dbReference type="AlphaFoldDB" id="A0A8H8NXU9"/>
<feature type="region of interest" description="Disordered" evidence="1">
    <location>
        <begin position="247"/>
        <end position="267"/>
    </location>
</feature>
<reference evidence="2" key="1">
    <citation type="submission" date="2020-05" db="EMBL/GenBank/DDBJ databases">
        <title>Evolutionary and genomic comparisons of hybrid uninucleate and nonhybrid Rhizoctonia fungi.</title>
        <authorList>
            <person name="Li C."/>
            <person name="Chen X."/>
        </authorList>
    </citation>
    <scope>NUCLEOTIDE SEQUENCE</scope>
    <source>
        <strain evidence="2">AG-1 IA</strain>
    </source>
</reference>
<feature type="compositionally biased region" description="Basic and acidic residues" evidence="1">
    <location>
        <begin position="184"/>
        <end position="195"/>
    </location>
</feature>
<feature type="compositionally biased region" description="Basic residues" evidence="1">
    <location>
        <begin position="1"/>
        <end position="17"/>
    </location>
</feature>
<dbReference type="KEGG" id="rsx:RhiXN_09293"/>
<organism evidence="2 3">
    <name type="scientific">Rhizoctonia solani</name>
    <dbReference type="NCBI Taxonomy" id="456999"/>
    <lineage>
        <taxon>Eukaryota</taxon>
        <taxon>Fungi</taxon>
        <taxon>Dikarya</taxon>
        <taxon>Basidiomycota</taxon>
        <taxon>Agaricomycotina</taxon>
        <taxon>Agaricomycetes</taxon>
        <taxon>Cantharellales</taxon>
        <taxon>Ceratobasidiaceae</taxon>
        <taxon>Rhizoctonia</taxon>
    </lineage>
</organism>
<evidence type="ECO:0000256" key="1">
    <source>
        <dbReference type="SAM" id="MobiDB-lite"/>
    </source>
</evidence>
<name>A0A8H8NXU9_9AGAM</name>
<feature type="region of interest" description="Disordered" evidence="1">
    <location>
        <begin position="1"/>
        <end position="31"/>
    </location>
</feature>
<dbReference type="EMBL" id="CP059662">
    <property type="protein sequence ID" value="QRW20318.1"/>
    <property type="molecule type" value="Genomic_DNA"/>
</dbReference>
<dbReference type="Proteomes" id="UP000650533">
    <property type="component" value="Chromosome 5"/>
</dbReference>
<dbReference type="GeneID" id="67031572"/>
<proteinExistence type="predicted"/>
<evidence type="ECO:0000313" key="3">
    <source>
        <dbReference type="Proteomes" id="UP000650533"/>
    </source>
</evidence>
<protein>
    <submittedName>
        <fullName evidence="2">Uncharacterized protein</fullName>
    </submittedName>
</protein>
<dbReference type="RefSeq" id="XP_043180555.1">
    <property type="nucleotide sequence ID" value="XM_043329109.1"/>
</dbReference>